<dbReference type="Pfam" id="PF01381">
    <property type="entry name" value="HTH_3"/>
    <property type="match status" value="1"/>
</dbReference>
<dbReference type="RefSeq" id="WP_233677760.1">
    <property type="nucleotide sequence ID" value="NZ_JAJUOS010000013.1"/>
</dbReference>
<keyword evidence="3" id="KW-1185">Reference proteome</keyword>
<evidence type="ECO:0000259" key="1">
    <source>
        <dbReference type="PROSITE" id="PS50943"/>
    </source>
</evidence>
<feature type="domain" description="HTH cro/C1-type" evidence="1">
    <location>
        <begin position="11"/>
        <end position="65"/>
    </location>
</feature>
<dbReference type="EMBL" id="JAJUOS010000013">
    <property type="protein sequence ID" value="MCE5974824.1"/>
    <property type="molecule type" value="Genomic_DNA"/>
</dbReference>
<sequence length="440" mass="47263">MARSALTGTRIRERRTALRMKQADLARSVGISPAYLNLIEHNRRRVGDELLGQIAGAMAVDPVALSEGAEGALFDGLREAVAGAETEGGAQVAGLPELERIEEFVGRFPGWAAILAGRQARVNALERVVESYSERMAQDPFLLASLHEVLSAVTSLRSTAAILVETDDIEPIWRARFLRTIQEESLRLSETAEALVGYLDDLEEAETGLSSPLEQVEAWLSARNWHLEELEEATPPPPEALITGVAELASSAARKLAIAHIERAQADARALPLEPFRAAVAELGMDPALLAQRFGAPLGAVFRRLATLPVGAGAQPVGLVICDGSGALTFRRGVPGFALPRFGAACPLWPLYEALARPMQPIRAVVDMAGRLPERFLTYAICQPSQPGGFDGPVLMEAMMLILPPPPERTPGERAIGSSCRICPRGECAGRREPSILSEA</sequence>
<protein>
    <submittedName>
        <fullName evidence="2">Short-chain fatty acyl-CoA regulator family protein</fullName>
    </submittedName>
</protein>
<dbReference type="Gene3D" id="1.10.260.40">
    <property type="entry name" value="lambda repressor-like DNA-binding domains"/>
    <property type="match status" value="1"/>
</dbReference>
<dbReference type="Proteomes" id="UP001521181">
    <property type="component" value="Unassembled WGS sequence"/>
</dbReference>
<dbReference type="PROSITE" id="PS50943">
    <property type="entry name" value="HTH_CROC1"/>
    <property type="match status" value="1"/>
</dbReference>
<evidence type="ECO:0000313" key="3">
    <source>
        <dbReference type="Proteomes" id="UP001521181"/>
    </source>
</evidence>
<reference evidence="2 3" key="1">
    <citation type="submission" date="2021-12" db="EMBL/GenBank/DDBJ databases">
        <title>Sinirhodobacter sp. WL0062 is a bacterium isolated from seawater.</title>
        <authorList>
            <person name="Wang L."/>
            <person name="He W."/>
            <person name="Zhang D.-F."/>
        </authorList>
    </citation>
    <scope>NUCLEOTIDE SEQUENCE [LARGE SCALE GENOMIC DNA]</scope>
    <source>
        <strain evidence="2 3">WL0062</strain>
    </source>
</reference>
<proteinExistence type="predicted"/>
<comment type="caution">
    <text evidence="2">The sequence shown here is derived from an EMBL/GenBank/DDBJ whole genome shotgun (WGS) entry which is preliminary data.</text>
</comment>
<evidence type="ECO:0000313" key="2">
    <source>
        <dbReference type="EMBL" id="MCE5974824.1"/>
    </source>
</evidence>
<gene>
    <name evidence="2" type="ORF">LZA78_15150</name>
</gene>
<dbReference type="InterPro" id="IPR018653">
    <property type="entry name" value="ScfR_C"/>
</dbReference>
<dbReference type="CDD" id="cd00093">
    <property type="entry name" value="HTH_XRE"/>
    <property type="match status" value="1"/>
</dbReference>
<dbReference type="InterPro" id="IPR001387">
    <property type="entry name" value="Cro/C1-type_HTH"/>
</dbReference>
<dbReference type="SMART" id="SM00530">
    <property type="entry name" value="HTH_XRE"/>
    <property type="match status" value="1"/>
</dbReference>
<accession>A0ABS8Z236</accession>
<dbReference type="Pfam" id="PF09856">
    <property type="entry name" value="ScfRs"/>
    <property type="match status" value="1"/>
</dbReference>
<organism evidence="2 3">
    <name type="scientific">Rhodobacter flavimaris</name>
    <dbReference type="NCBI Taxonomy" id="2907145"/>
    <lineage>
        <taxon>Bacteria</taxon>
        <taxon>Pseudomonadati</taxon>
        <taxon>Pseudomonadota</taxon>
        <taxon>Alphaproteobacteria</taxon>
        <taxon>Rhodobacterales</taxon>
        <taxon>Rhodobacter group</taxon>
        <taxon>Rhodobacter</taxon>
    </lineage>
</organism>
<name>A0ABS8Z236_9RHOB</name>
<dbReference type="InterPro" id="IPR010982">
    <property type="entry name" value="Lambda_DNA-bd_dom_sf"/>
</dbReference>
<dbReference type="SUPFAM" id="SSF47413">
    <property type="entry name" value="lambda repressor-like DNA-binding domains"/>
    <property type="match status" value="1"/>
</dbReference>